<evidence type="ECO:0000256" key="1">
    <source>
        <dbReference type="SAM" id="MobiDB-lite"/>
    </source>
</evidence>
<accession>A0AAV2DJQ5</accession>
<keyword evidence="3" id="KW-1185">Reference proteome</keyword>
<organism evidence="2 3">
    <name type="scientific">Linum trigynum</name>
    <dbReference type="NCBI Taxonomy" id="586398"/>
    <lineage>
        <taxon>Eukaryota</taxon>
        <taxon>Viridiplantae</taxon>
        <taxon>Streptophyta</taxon>
        <taxon>Embryophyta</taxon>
        <taxon>Tracheophyta</taxon>
        <taxon>Spermatophyta</taxon>
        <taxon>Magnoliopsida</taxon>
        <taxon>eudicotyledons</taxon>
        <taxon>Gunneridae</taxon>
        <taxon>Pentapetalae</taxon>
        <taxon>rosids</taxon>
        <taxon>fabids</taxon>
        <taxon>Malpighiales</taxon>
        <taxon>Linaceae</taxon>
        <taxon>Linum</taxon>
    </lineage>
</organism>
<dbReference type="Proteomes" id="UP001497516">
    <property type="component" value="Chromosome 3"/>
</dbReference>
<protein>
    <submittedName>
        <fullName evidence="2">Uncharacterized protein</fullName>
    </submittedName>
</protein>
<dbReference type="AlphaFoldDB" id="A0AAV2DJQ5"/>
<proteinExistence type="predicted"/>
<evidence type="ECO:0000313" key="2">
    <source>
        <dbReference type="EMBL" id="CAL1373710.1"/>
    </source>
</evidence>
<reference evidence="2 3" key="1">
    <citation type="submission" date="2024-04" db="EMBL/GenBank/DDBJ databases">
        <authorList>
            <person name="Fracassetti M."/>
        </authorList>
    </citation>
    <scope>NUCLEOTIDE SEQUENCE [LARGE SCALE GENOMIC DNA]</scope>
</reference>
<name>A0AAV2DJQ5_9ROSI</name>
<dbReference type="EMBL" id="OZ034816">
    <property type="protein sequence ID" value="CAL1373710.1"/>
    <property type="molecule type" value="Genomic_DNA"/>
</dbReference>
<sequence>MVVVPNDSGTLPLRSGHYHLVVSLATTRCQWYATRGKGEFVTSHRDLVAVVVGGRGRGSTVGGMAMQRWWEGGERATTVVGGGGHDEVVGGLRRGAVAMRWWEAEGTTGRREEEEDEEEERMVGDGGI</sequence>
<feature type="region of interest" description="Disordered" evidence="1">
    <location>
        <begin position="104"/>
        <end position="128"/>
    </location>
</feature>
<gene>
    <name evidence="2" type="ORF">LTRI10_LOCUS15628</name>
</gene>
<evidence type="ECO:0000313" key="3">
    <source>
        <dbReference type="Proteomes" id="UP001497516"/>
    </source>
</evidence>